<dbReference type="Proteomes" id="UP000248198">
    <property type="component" value="Unassembled WGS sequence"/>
</dbReference>
<reference evidence="1 2" key="1">
    <citation type="submission" date="2018-06" db="EMBL/GenBank/DDBJ databases">
        <title>Genomic Encyclopedia of Archaeal and Bacterial Type Strains, Phase II (KMG-II): from individual species to whole genera.</title>
        <authorList>
            <person name="Goeker M."/>
        </authorList>
    </citation>
    <scope>NUCLEOTIDE SEQUENCE [LARGE SCALE GENOMIC DNA]</scope>
    <source>
        <strain evidence="1 2">DSM 27372</strain>
    </source>
</reference>
<organism evidence="1 2">
    <name type="scientific">Pedobacter nutrimenti</name>
    <dbReference type="NCBI Taxonomy" id="1241337"/>
    <lineage>
        <taxon>Bacteria</taxon>
        <taxon>Pseudomonadati</taxon>
        <taxon>Bacteroidota</taxon>
        <taxon>Sphingobacteriia</taxon>
        <taxon>Sphingobacteriales</taxon>
        <taxon>Sphingobacteriaceae</taxon>
        <taxon>Pedobacter</taxon>
    </lineage>
</organism>
<gene>
    <name evidence="1" type="ORF">B0O44_11113</name>
</gene>
<keyword evidence="2" id="KW-1185">Reference proteome</keyword>
<protein>
    <submittedName>
        <fullName evidence="1">Uncharacterized protein</fullName>
    </submittedName>
</protein>
<accession>A0A318U644</accession>
<proteinExistence type="predicted"/>
<name>A0A318U644_9SPHI</name>
<evidence type="ECO:0000313" key="1">
    <source>
        <dbReference type="EMBL" id="PYF68835.1"/>
    </source>
</evidence>
<comment type="caution">
    <text evidence="1">The sequence shown here is derived from an EMBL/GenBank/DDBJ whole genome shotgun (WGS) entry which is preliminary data.</text>
</comment>
<sequence length="56" mass="6716">MMISDVEYDAFQNPMDPEVLYSKMNIVVKCKVCQRLHVFWDGFDKPQVIYQKETEQ</sequence>
<dbReference type="EMBL" id="QKLU01000011">
    <property type="protein sequence ID" value="PYF68835.1"/>
    <property type="molecule type" value="Genomic_DNA"/>
</dbReference>
<dbReference type="AlphaFoldDB" id="A0A318U644"/>
<evidence type="ECO:0000313" key="2">
    <source>
        <dbReference type="Proteomes" id="UP000248198"/>
    </source>
</evidence>